<name>A0AAD3H700_9STRA</name>
<evidence type="ECO:0000256" key="1">
    <source>
        <dbReference type="SAM" id="MobiDB-lite"/>
    </source>
</evidence>
<protein>
    <submittedName>
        <fullName evidence="2">Uncharacterized protein</fullName>
    </submittedName>
</protein>
<comment type="caution">
    <text evidence="2">The sequence shown here is derived from an EMBL/GenBank/DDBJ whole genome shotgun (WGS) entry which is preliminary data.</text>
</comment>
<dbReference type="Proteomes" id="UP001054902">
    <property type="component" value="Unassembled WGS sequence"/>
</dbReference>
<dbReference type="EMBL" id="BLLK01000045">
    <property type="protein sequence ID" value="GFH52576.1"/>
    <property type="molecule type" value="Genomic_DNA"/>
</dbReference>
<feature type="compositionally biased region" description="Acidic residues" evidence="1">
    <location>
        <begin position="136"/>
        <end position="149"/>
    </location>
</feature>
<accession>A0AAD3H700</accession>
<reference evidence="2 3" key="1">
    <citation type="journal article" date="2021" name="Sci. Rep.">
        <title>The genome of the diatom Chaetoceros tenuissimus carries an ancient integrated fragment of an extant virus.</title>
        <authorList>
            <person name="Hongo Y."/>
            <person name="Kimura K."/>
            <person name="Takaki Y."/>
            <person name="Yoshida Y."/>
            <person name="Baba S."/>
            <person name="Kobayashi G."/>
            <person name="Nagasaki K."/>
            <person name="Hano T."/>
            <person name="Tomaru Y."/>
        </authorList>
    </citation>
    <scope>NUCLEOTIDE SEQUENCE [LARGE SCALE GENOMIC DNA]</scope>
    <source>
        <strain evidence="2 3">NIES-3715</strain>
    </source>
</reference>
<dbReference type="AlphaFoldDB" id="A0AAD3H700"/>
<keyword evidence="3" id="KW-1185">Reference proteome</keyword>
<proteinExistence type="predicted"/>
<gene>
    <name evidence="2" type="ORF">CTEN210_09052</name>
</gene>
<evidence type="ECO:0000313" key="3">
    <source>
        <dbReference type="Proteomes" id="UP001054902"/>
    </source>
</evidence>
<evidence type="ECO:0000313" key="2">
    <source>
        <dbReference type="EMBL" id="GFH52576.1"/>
    </source>
</evidence>
<feature type="region of interest" description="Disordered" evidence="1">
    <location>
        <begin position="61"/>
        <end position="173"/>
    </location>
</feature>
<organism evidence="2 3">
    <name type="scientific">Chaetoceros tenuissimus</name>
    <dbReference type="NCBI Taxonomy" id="426638"/>
    <lineage>
        <taxon>Eukaryota</taxon>
        <taxon>Sar</taxon>
        <taxon>Stramenopiles</taxon>
        <taxon>Ochrophyta</taxon>
        <taxon>Bacillariophyta</taxon>
        <taxon>Coscinodiscophyceae</taxon>
        <taxon>Chaetocerotophycidae</taxon>
        <taxon>Chaetocerotales</taxon>
        <taxon>Chaetocerotaceae</taxon>
        <taxon>Chaetoceros</taxon>
    </lineage>
</organism>
<sequence length="287" mass="31741">MSKNTVYVKNEESEMGVTASKEDLSYEQLFAETKKILIENSEESILSEIENQREEFATYEQLVEEEREESSSLENEDNVAAIDNHEDVDESYAKLLEDDVEYTAATPSETKTEDESEEGREEPGTGIESTKAYSPDEGDTQDTSVDSDEKEAKKEIKSASSLGMNPSVAELPLEDSITYERIVEEEGKVKQSPSIEAMLERQKSKQVSSYEDLSEEAQGIASENAVLEVQSDDSISYEELVGDFLGPTSRNTYEITNEEKPVVVSEAKNVRADPVVGSCGCGDCVIS</sequence>